<dbReference type="Pfam" id="PF13640">
    <property type="entry name" value="2OG-FeII_Oxy_3"/>
    <property type="match status" value="1"/>
</dbReference>
<evidence type="ECO:0000313" key="9">
    <source>
        <dbReference type="Proteomes" id="UP000276254"/>
    </source>
</evidence>
<evidence type="ECO:0000256" key="5">
    <source>
        <dbReference type="ARBA" id="ARBA00023002"/>
    </source>
</evidence>
<sequence>MAKDRLAEIGRATAARLNRNPAVQMVAGEGIDLYVYQNFLTLEECGGLVAMIDADRKPSKLLSATDDAEFRTSESCDLDRWNPFVDGIDRRICALMGMKPRQGETMQGQRYDVGQQFKAHHDYFHVGEPYWSEQKQRGGQRTWTAMIYLDEPTSGGETWFSAGGLKVSPRTAMLLTWNNMDRTGAENVQALHESLPITEGLKNVVTKWFRERYWVT</sequence>
<dbReference type="SMART" id="SM00702">
    <property type="entry name" value="P4Hc"/>
    <property type="match status" value="1"/>
</dbReference>
<dbReference type="PANTHER" id="PTHR10869:SF246">
    <property type="entry name" value="TRANSMEMBRANE PROLYL 4-HYDROXYLASE"/>
    <property type="match status" value="1"/>
</dbReference>
<evidence type="ECO:0000256" key="6">
    <source>
        <dbReference type="ARBA" id="ARBA00023004"/>
    </source>
</evidence>
<dbReference type="PROSITE" id="PS51471">
    <property type="entry name" value="FE2OG_OXY"/>
    <property type="match status" value="1"/>
</dbReference>
<evidence type="ECO:0000313" key="8">
    <source>
        <dbReference type="EMBL" id="AYJ86479.1"/>
    </source>
</evidence>
<proteinExistence type="predicted"/>
<dbReference type="InterPro" id="IPR044862">
    <property type="entry name" value="Pro_4_hyd_alph_FE2OG_OXY"/>
</dbReference>
<dbReference type="InterPro" id="IPR005123">
    <property type="entry name" value="Oxoglu/Fe-dep_dioxygenase_dom"/>
</dbReference>
<organism evidence="8 9">
    <name type="scientific">Sphingomonas paeninsulae</name>
    <dbReference type="NCBI Taxonomy" id="2319844"/>
    <lineage>
        <taxon>Bacteria</taxon>
        <taxon>Pseudomonadati</taxon>
        <taxon>Pseudomonadota</taxon>
        <taxon>Alphaproteobacteria</taxon>
        <taxon>Sphingomonadales</taxon>
        <taxon>Sphingomonadaceae</taxon>
        <taxon>Sphingomonas</taxon>
    </lineage>
</organism>
<dbReference type="Proteomes" id="UP000276254">
    <property type="component" value="Chromosome"/>
</dbReference>
<keyword evidence="6" id="KW-0408">Iron</keyword>
<dbReference type="PANTHER" id="PTHR10869">
    <property type="entry name" value="PROLYL 4-HYDROXYLASE ALPHA SUBUNIT"/>
    <property type="match status" value="1"/>
</dbReference>
<evidence type="ECO:0000256" key="2">
    <source>
        <dbReference type="ARBA" id="ARBA00022723"/>
    </source>
</evidence>
<reference evidence="8 9" key="1">
    <citation type="submission" date="2018-09" db="EMBL/GenBank/DDBJ databases">
        <title>Sphingomonas peninsula sp. nov., isolated from fildes peninsula, Antarctic soil.</title>
        <authorList>
            <person name="Yingchao G."/>
        </authorList>
    </citation>
    <scope>NUCLEOTIDE SEQUENCE [LARGE SCALE GENOMIC DNA]</scope>
    <source>
        <strain evidence="8 9">YZ-8</strain>
    </source>
</reference>
<dbReference type="GO" id="GO:0031418">
    <property type="term" value="F:L-ascorbic acid binding"/>
    <property type="evidence" value="ECO:0007669"/>
    <property type="project" value="UniProtKB-KW"/>
</dbReference>
<comment type="cofactor">
    <cofactor evidence="1">
        <name>L-ascorbate</name>
        <dbReference type="ChEBI" id="CHEBI:38290"/>
    </cofactor>
</comment>
<dbReference type="GO" id="GO:0005506">
    <property type="term" value="F:iron ion binding"/>
    <property type="evidence" value="ECO:0007669"/>
    <property type="project" value="InterPro"/>
</dbReference>
<gene>
    <name evidence="8" type="ORF">D3Y57_11510</name>
</gene>
<dbReference type="AlphaFoldDB" id="A0A494TAK4"/>
<keyword evidence="2" id="KW-0479">Metal-binding</keyword>
<dbReference type="InterPro" id="IPR006620">
    <property type="entry name" value="Pro_4_hyd_alph"/>
</dbReference>
<keyword evidence="5" id="KW-0560">Oxidoreductase</keyword>
<protein>
    <submittedName>
        <fullName evidence="8">Oxygenase</fullName>
    </submittedName>
</protein>
<dbReference type="GO" id="GO:0016705">
    <property type="term" value="F:oxidoreductase activity, acting on paired donors, with incorporation or reduction of molecular oxygen"/>
    <property type="evidence" value="ECO:0007669"/>
    <property type="project" value="InterPro"/>
</dbReference>
<keyword evidence="4" id="KW-0223">Dioxygenase</keyword>
<evidence type="ECO:0000256" key="1">
    <source>
        <dbReference type="ARBA" id="ARBA00001961"/>
    </source>
</evidence>
<dbReference type="Gene3D" id="2.60.120.620">
    <property type="entry name" value="q2cbj1_9rhob like domain"/>
    <property type="match status" value="1"/>
</dbReference>
<keyword evidence="3" id="KW-0847">Vitamin C</keyword>
<feature type="domain" description="Fe2OG dioxygenase" evidence="7">
    <location>
        <begin position="102"/>
        <end position="211"/>
    </location>
</feature>
<keyword evidence="9" id="KW-1185">Reference proteome</keyword>
<name>A0A494TAK4_SPHPE</name>
<evidence type="ECO:0000256" key="4">
    <source>
        <dbReference type="ARBA" id="ARBA00022964"/>
    </source>
</evidence>
<dbReference type="InterPro" id="IPR045054">
    <property type="entry name" value="P4HA-like"/>
</dbReference>
<dbReference type="EMBL" id="CP032829">
    <property type="protein sequence ID" value="AYJ86479.1"/>
    <property type="molecule type" value="Genomic_DNA"/>
</dbReference>
<accession>A0A494TAK4</accession>
<dbReference type="OrthoDB" id="269774at2"/>
<dbReference type="GO" id="GO:0051213">
    <property type="term" value="F:dioxygenase activity"/>
    <property type="evidence" value="ECO:0007669"/>
    <property type="project" value="UniProtKB-KW"/>
</dbReference>
<evidence type="ECO:0000259" key="7">
    <source>
        <dbReference type="PROSITE" id="PS51471"/>
    </source>
</evidence>
<dbReference type="RefSeq" id="WP_121153104.1">
    <property type="nucleotide sequence ID" value="NZ_CP032829.1"/>
</dbReference>
<dbReference type="KEGG" id="spha:D3Y57_11510"/>
<evidence type="ECO:0000256" key="3">
    <source>
        <dbReference type="ARBA" id="ARBA00022896"/>
    </source>
</evidence>